<proteinExistence type="predicted"/>
<dbReference type="EMBL" id="GGEC01053528">
    <property type="protein sequence ID" value="MBX34012.1"/>
    <property type="molecule type" value="Transcribed_RNA"/>
</dbReference>
<dbReference type="AlphaFoldDB" id="A0A2P2MV11"/>
<evidence type="ECO:0000313" key="1">
    <source>
        <dbReference type="EMBL" id="MBX34012.1"/>
    </source>
</evidence>
<protein>
    <submittedName>
        <fullName evidence="1">Protein DETOXIFICATION Multidrug and toxic compound extrusion protein</fullName>
    </submittedName>
</protein>
<organism evidence="1">
    <name type="scientific">Rhizophora mucronata</name>
    <name type="common">Asiatic mangrove</name>
    <dbReference type="NCBI Taxonomy" id="61149"/>
    <lineage>
        <taxon>Eukaryota</taxon>
        <taxon>Viridiplantae</taxon>
        <taxon>Streptophyta</taxon>
        <taxon>Embryophyta</taxon>
        <taxon>Tracheophyta</taxon>
        <taxon>Spermatophyta</taxon>
        <taxon>Magnoliopsida</taxon>
        <taxon>eudicotyledons</taxon>
        <taxon>Gunneridae</taxon>
        <taxon>Pentapetalae</taxon>
        <taxon>rosids</taxon>
        <taxon>fabids</taxon>
        <taxon>Malpighiales</taxon>
        <taxon>Rhizophoraceae</taxon>
        <taxon>Rhizophora</taxon>
    </lineage>
</organism>
<reference evidence="1" key="1">
    <citation type="submission" date="2018-02" db="EMBL/GenBank/DDBJ databases">
        <title>Rhizophora mucronata_Transcriptome.</title>
        <authorList>
            <person name="Meera S.P."/>
            <person name="Sreeshan A."/>
            <person name="Augustine A."/>
        </authorList>
    </citation>
    <scope>NUCLEOTIDE SEQUENCE</scope>
    <source>
        <tissue evidence="1">Leaf</tissue>
    </source>
</reference>
<sequence>MKIYTCASAGMLLLPIEIQPVRTSRLTTHILCLSQAGKKKAK</sequence>
<accession>A0A2P2MV11</accession>
<name>A0A2P2MV11_RHIMU</name>